<dbReference type="GO" id="GO:0016853">
    <property type="term" value="F:isomerase activity"/>
    <property type="evidence" value="ECO:0007669"/>
    <property type="project" value="UniProtKB-KW"/>
</dbReference>
<dbReference type="Proteomes" id="UP000515663">
    <property type="component" value="Chromosome"/>
</dbReference>
<dbReference type="Gene3D" id="1.20.200.10">
    <property type="entry name" value="Fumarase/aspartase (Central domain)"/>
    <property type="match status" value="1"/>
</dbReference>
<keyword evidence="1" id="KW-0456">Lyase</keyword>
<dbReference type="PRINTS" id="PR00145">
    <property type="entry name" value="ARGSUCLYASE"/>
</dbReference>
<keyword evidence="4" id="KW-0413">Isomerase</keyword>
<dbReference type="PROSITE" id="PS00163">
    <property type="entry name" value="FUMARATE_LYASES"/>
    <property type="match status" value="1"/>
</dbReference>
<dbReference type="PRINTS" id="PR00149">
    <property type="entry name" value="FUMRATELYASE"/>
</dbReference>
<evidence type="ECO:0000256" key="2">
    <source>
        <dbReference type="ARBA" id="ARBA00034772"/>
    </source>
</evidence>
<organism evidence="4 5">
    <name type="scientific">Gordonia jinghuaiqii</name>
    <dbReference type="NCBI Taxonomy" id="2758710"/>
    <lineage>
        <taxon>Bacteria</taxon>
        <taxon>Bacillati</taxon>
        <taxon>Actinomycetota</taxon>
        <taxon>Actinomycetes</taxon>
        <taxon>Mycobacteriales</taxon>
        <taxon>Gordoniaceae</taxon>
        <taxon>Gordonia</taxon>
    </lineage>
</organism>
<dbReference type="PANTHER" id="PTHR43172:SF2">
    <property type="entry name" value="ADENYLOSUCCINATE LYASE C-TERMINAL DOMAIN-CONTAINING PROTEIN"/>
    <property type="match status" value="1"/>
</dbReference>
<dbReference type="InterPro" id="IPR000362">
    <property type="entry name" value="Fumarate_lyase_fam"/>
</dbReference>
<accession>A0A7D7LY78</accession>
<proteinExistence type="inferred from homology"/>
<dbReference type="InterPro" id="IPR022761">
    <property type="entry name" value="Fumarate_lyase_N"/>
</dbReference>
<dbReference type="Gene3D" id="1.10.40.30">
    <property type="entry name" value="Fumarase/aspartase (C-terminal domain)"/>
    <property type="match status" value="1"/>
</dbReference>
<dbReference type="PANTHER" id="PTHR43172">
    <property type="entry name" value="ADENYLOSUCCINATE LYASE"/>
    <property type="match status" value="1"/>
</dbReference>
<dbReference type="KEGG" id="gji:H1R19_00990"/>
<protein>
    <submittedName>
        <fullName evidence="4">3-carboxy-cis,cis-muconate cycloisomerase</fullName>
    </submittedName>
</protein>
<dbReference type="SUPFAM" id="SSF48557">
    <property type="entry name" value="L-aspartase-like"/>
    <property type="match status" value="1"/>
</dbReference>
<dbReference type="AlphaFoldDB" id="A0A7D7LY78"/>
<name>A0A7D7LY78_9ACTN</name>
<feature type="domain" description="Adenylosuccinate lyase C-terminal" evidence="3">
    <location>
        <begin position="364"/>
        <end position="433"/>
    </location>
</feature>
<comment type="similarity">
    <text evidence="2">Belongs to the class-II fumarase/aspartase family.</text>
</comment>
<dbReference type="InterPro" id="IPR008948">
    <property type="entry name" value="L-Aspartase-like"/>
</dbReference>
<dbReference type="SMART" id="SM00998">
    <property type="entry name" value="ADSL_C"/>
    <property type="match status" value="1"/>
</dbReference>
<dbReference type="GO" id="GO:0016829">
    <property type="term" value="F:lyase activity"/>
    <property type="evidence" value="ECO:0007669"/>
    <property type="project" value="UniProtKB-KW"/>
</dbReference>
<dbReference type="RefSeq" id="WP_219850339.1">
    <property type="nucleotide sequence ID" value="NZ_CP059491.1"/>
</dbReference>
<dbReference type="Pfam" id="PF10397">
    <property type="entry name" value="ADSL_C"/>
    <property type="match status" value="1"/>
</dbReference>
<dbReference type="InterPro" id="IPR020557">
    <property type="entry name" value="Fumarate_lyase_CS"/>
</dbReference>
<reference evidence="5" key="1">
    <citation type="submission" date="2020-07" db="EMBL/GenBank/DDBJ databases">
        <title>novel species isolated from the respiratory tract of Marmot.</title>
        <authorList>
            <person name="Zhang G."/>
        </authorList>
    </citation>
    <scope>NUCLEOTIDE SEQUENCE [LARGE SCALE GENOMIC DNA]</scope>
    <source>
        <strain evidence="5">686</strain>
    </source>
</reference>
<evidence type="ECO:0000313" key="4">
    <source>
        <dbReference type="EMBL" id="QMT01816.1"/>
    </source>
</evidence>
<evidence type="ECO:0000313" key="5">
    <source>
        <dbReference type="Proteomes" id="UP000515663"/>
    </source>
</evidence>
<sequence>MSTRGELFDPIFGSERVRDEVSDRAWVTTMLEVEAALARAAASVGVIDAAHCGAIERSVSELAAPGGIDIVELGRSAVNGGNPVIPLVGLLRERAATHGVPGDQVHRGATSQDILDTALVLLIRRAGAVVLEDLTAAADAAAELARLHRTTPMVARTLGQQALPTTFGLLAATWFVALDTATRRVRSAISSLPVSLGGAAGTLAGLHPEGLRIADALADDLGLARAGLPWHTDRTVVADVATAFGLAAGAMSKPATDIIAMASTELAEVSENDPGGSSAMPHKQNPTSAITARASARRVPALVATVLANTDHEFQRASGAWHAEWETVTTLLRCTGGAACRLSGSLGGLVVHPDAMARNLEITGGLILAERVTAAMSTRTDRAREIVTRAARSGHRLDEDPEVTEHLSAVELEELTDPANYLGHAADLVDRALAARSGGPS</sequence>
<dbReference type="EMBL" id="CP059491">
    <property type="protein sequence ID" value="QMT01816.1"/>
    <property type="molecule type" value="Genomic_DNA"/>
</dbReference>
<evidence type="ECO:0000256" key="1">
    <source>
        <dbReference type="ARBA" id="ARBA00023239"/>
    </source>
</evidence>
<dbReference type="InterPro" id="IPR019468">
    <property type="entry name" value="AdenyloSucc_lyase_C"/>
</dbReference>
<keyword evidence="5" id="KW-1185">Reference proteome</keyword>
<gene>
    <name evidence="4" type="ORF">H1R19_00990</name>
</gene>
<evidence type="ECO:0000259" key="3">
    <source>
        <dbReference type="SMART" id="SM00998"/>
    </source>
</evidence>
<dbReference type="Pfam" id="PF00206">
    <property type="entry name" value="Lyase_1"/>
    <property type="match status" value="1"/>
</dbReference>